<dbReference type="EC" id="3.4.16.4" evidence="15"/>
<dbReference type="EMBL" id="CZBY01000011">
    <property type="protein sequence ID" value="CUQ87368.1"/>
    <property type="molecule type" value="Genomic_DNA"/>
</dbReference>
<dbReference type="PANTHER" id="PTHR43024">
    <property type="entry name" value="UDP-N-ACETYLMURAMOYL-TRIPEPTIDE--D-ALANYL-D-ALANINE LIGASE"/>
    <property type="match status" value="1"/>
</dbReference>
<keyword evidence="9" id="KW-0961">Cell wall biogenesis/degradation</keyword>
<dbReference type="InterPro" id="IPR013221">
    <property type="entry name" value="Mur_ligase_cen"/>
</dbReference>
<dbReference type="Gene3D" id="3.90.190.20">
    <property type="entry name" value="Mur ligase, C-terminal domain"/>
    <property type="match status" value="1"/>
</dbReference>
<dbReference type="PRINTS" id="PR00725">
    <property type="entry name" value="DADACBPTASE1"/>
</dbReference>
<evidence type="ECO:0000256" key="7">
    <source>
        <dbReference type="ARBA" id="ARBA00022960"/>
    </source>
</evidence>
<dbReference type="GO" id="GO:0006508">
    <property type="term" value="P:proteolysis"/>
    <property type="evidence" value="ECO:0007669"/>
    <property type="project" value="InterPro"/>
</dbReference>
<evidence type="ECO:0000256" key="10">
    <source>
        <dbReference type="PIRSR" id="PIRSR618044-2"/>
    </source>
</evidence>
<dbReference type="SUPFAM" id="SSF53623">
    <property type="entry name" value="MurD-like peptide ligases, catalytic domain"/>
    <property type="match status" value="1"/>
</dbReference>
<dbReference type="GO" id="GO:0009002">
    <property type="term" value="F:serine-type D-Ala-D-Ala carboxypeptidase activity"/>
    <property type="evidence" value="ECO:0007669"/>
    <property type="project" value="UniProtKB-EC"/>
</dbReference>
<dbReference type="InterPro" id="IPR004101">
    <property type="entry name" value="Mur_ligase_C"/>
</dbReference>
<dbReference type="InterPro" id="IPR012338">
    <property type="entry name" value="Beta-lactam/transpept-like"/>
</dbReference>
<keyword evidence="6" id="KW-0067">ATP-binding</keyword>
<dbReference type="InterPro" id="IPR001967">
    <property type="entry name" value="Peptidase_S11_N"/>
</dbReference>
<evidence type="ECO:0000259" key="13">
    <source>
        <dbReference type="Pfam" id="PF02875"/>
    </source>
</evidence>
<dbReference type="InterPro" id="IPR036565">
    <property type="entry name" value="Mur-like_cat_sf"/>
</dbReference>
<keyword evidence="3" id="KW-0732">Signal</keyword>
<dbReference type="STRING" id="39492.ERS852540_01483"/>
<dbReference type="AlphaFoldDB" id="A0A174ZSH8"/>
<evidence type="ECO:0000256" key="11">
    <source>
        <dbReference type="RuleBase" id="RU004016"/>
    </source>
</evidence>
<evidence type="ECO:0000313" key="15">
    <source>
        <dbReference type="EMBL" id="CUQ87368.1"/>
    </source>
</evidence>
<gene>
    <name evidence="15" type="primary">dacB_3</name>
    <name evidence="15" type="ORF">ERS852540_01483</name>
</gene>
<evidence type="ECO:0000313" key="16">
    <source>
        <dbReference type="Proteomes" id="UP000095662"/>
    </source>
</evidence>
<dbReference type="GO" id="GO:0071555">
    <property type="term" value="P:cell wall organization"/>
    <property type="evidence" value="ECO:0007669"/>
    <property type="project" value="UniProtKB-KW"/>
</dbReference>
<dbReference type="InterPro" id="IPR051046">
    <property type="entry name" value="MurCDEF_CellWall_CoF430Synth"/>
</dbReference>
<keyword evidence="4" id="KW-0547">Nucleotide-binding</keyword>
<dbReference type="Gene3D" id="3.40.1390.10">
    <property type="entry name" value="MurE/MurF, N-terminal domain"/>
    <property type="match status" value="1"/>
</dbReference>
<sequence length="734" mass="80434">MSEVRAVQKTEMPEINAQAAIVVTQHEGRILLEKNARMKLSPAFLIKIMASIIALEKCNPNDTVTVSDSVIKQISNWKGSASINLEAGEKISVLDLIYSMMLVSANDSLFALAEFICGSLDKFAVMMQEKAKSIGAADTTVTTADGRFTAEQYSNAYDLAIICRYCMTNRMFRTIAATDKYTIPATNKNGSRDLQNTNLLINSGNRRYRYETAIGIKSGYTARSKSCLACSALPPASKFGEEVLAIILGAENTKQMKYVFYDAITLLDFTFNNYEALSGKKPEQQNSEAEKTITTVGKLCEILNAELRNAADVPITSFAFGKQKIKPGCAYFAADKETAVAAFEKGASVIITTQPIEKIPNIVVANLDTALSRTAVFIKSALGMWTVAVMDSPEKINPLSMIEQMLSNKMETVHSISVTNNYNSMLHAMFASTPKTEAAVINVSCVNGGNVERVSQTANFDVAILTSTVVSKNPRELTKPELIEEKLKVCGGMNESGAVIINIDDKNLAGIFTIPQDIITIGVDNRMADYFADNIELSHNKISFDIIHGADNYHIELYSDDKHSVYQALATFALGEIMGIPPKQIIPAIEKYRPSTGLTTVRNERGIYVISDFENEAVESVGTALKELCTMPLSPDSRRIAVLSEVGDGDEHELEIYRKVGNIVNKASVDITVCYGETAAELMKTADLKSKFVIKLNTRQALTEFLKLNLRDNDAVLFKGSTVTELDEIMTEVT</sequence>
<dbReference type="SUPFAM" id="SSF63418">
    <property type="entry name" value="MurE/MurF N-terminal domain"/>
    <property type="match status" value="1"/>
</dbReference>
<dbReference type="OrthoDB" id="9791132at2"/>
<dbReference type="SUPFAM" id="SSF56601">
    <property type="entry name" value="beta-lactamase/transpeptidase-like"/>
    <property type="match status" value="1"/>
</dbReference>
<evidence type="ECO:0000256" key="9">
    <source>
        <dbReference type="ARBA" id="ARBA00023316"/>
    </source>
</evidence>
<dbReference type="GO" id="GO:0005524">
    <property type="term" value="F:ATP binding"/>
    <property type="evidence" value="ECO:0007669"/>
    <property type="project" value="UniProtKB-KW"/>
</dbReference>
<evidence type="ECO:0000256" key="6">
    <source>
        <dbReference type="ARBA" id="ARBA00022840"/>
    </source>
</evidence>
<keyword evidence="7" id="KW-0133">Cell shape</keyword>
<feature type="binding site" evidence="10">
    <location>
        <position position="217"/>
    </location>
    <ligand>
        <name>substrate</name>
    </ligand>
</feature>
<dbReference type="GO" id="GO:0008360">
    <property type="term" value="P:regulation of cell shape"/>
    <property type="evidence" value="ECO:0007669"/>
    <property type="project" value="UniProtKB-KW"/>
</dbReference>
<evidence type="ECO:0000256" key="4">
    <source>
        <dbReference type="ARBA" id="ARBA00022741"/>
    </source>
</evidence>
<feature type="domain" description="Peptidase S11 D-alanyl-D-alanine carboxypeptidase A N-terminal" evidence="12">
    <location>
        <begin position="8"/>
        <end position="251"/>
    </location>
</feature>
<keyword evidence="15" id="KW-0121">Carboxypeptidase</keyword>
<keyword evidence="15" id="KW-0645">Protease</keyword>
<name>A0A174ZSH8_9FIRM</name>
<dbReference type="Pfam" id="PF00768">
    <property type="entry name" value="Peptidase_S11"/>
    <property type="match status" value="1"/>
</dbReference>
<dbReference type="GO" id="GO:0016881">
    <property type="term" value="F:acid-amino acid ligase activity"/>
    <property type="evidence" value="ECO:0007669"/>
    <property type="project" value="InterPro"/>
</dbReference>
<feature type="domain" description="Mur ligase central" evidence="14">
    <location>
        <begin position="400"/>
        <end position="574"/>
    </location>
</feature>
<keyword evidence="2" id="KW-0436">Ligase</keyword>
<evidence type="ECO:0000256" key="2">
    <source>
        <dbReference type="ARBA" id="ARBA00022598"/>
    </source>
</evidence>
<accession>A0A174ZSH8</accession>
<evidence type="ECO:0000256" key="3">
    <source>
        <dbReference type="ARBA" id="ARBA00022729"/>
    </source>
</evidence>
<feature type="domain" description="Mur ligase C-terminal" evidence="13">
    <location>
        <begin position="600"/>
        <end position="721"/>
    </location>
</feature>
<dbReference type="Proteomes" id="UP000095662">
    <property type="component" value="Unassembled WGS sequence"/>
</dbReference>
<keyword evidence="8" id="KW-0573">Peptidoglycan synthesis</keyword>
<keyword evidence="5 15" id="KW-0378">Hydrolase</keyword>
<proteinExistence type="inferred from homology"/>
<evidence type="ECO:0000259" key="12">
    <source>
        <dbReference type="Pfam" id="PF00768"/>
    </source>
</evidence>
<dbReference type="Gene3D" id="3.40.710.10">
    <property type="entry name" value="DD-peptidase/beta-lactamase superfamily"/>
    <property type="match status" value="1"/>
</dbReference>
<dbReference type="InterPro" id="IPR018044">
    <property type="entry name" value="Peptidase_S11"/>
</dbReference>
<evidence type="ECO:0000256" key="5">
    <source>
        <dbReference type="ARBA" id="ARBA00022801"/>
    </source>
</evidence>
<evidence type="ECO:0000256" key="1">
    <source>
        <dbReference type="ARBA" id="ARBA00007164"/>
    </source>
</evidence>
<organism evidence="15 16">
    <name type="scientific">[Eubacterium] siraeum</name>
    <dbReference type="NCBI Taxonomy" id="39492"/>
    <lineage>
        <taxon>Bacteria</taxon>
        <taxon>Bacillati</taxon>
        <taxon>Bacillota</taxon>
        <taxon>Clostridia</taxon>
        <taxon>Eubacteriales</taxon>
        <taxon>Oscillospiraceae</taxon>
        <taxon>Oscillospiraceae incertae sedis</taxon>
    </lineage>
</organism>
<evidence type="ECO:0000259" key="14">
    <source>
        <dbReference type="Pfam" id="PF08245"/>
    </source>
</evidence>
<dbReference type="Gene3D" id="3.40.1190.10">
    <property type="entry name" value="Mur-like, catalytic domain"/>
    <property type="match status" value="1"/>
</dbReference>
<evidence type="ECO:0000256" key="8">
    <source>
        <dbReference type="ARBA" id="ARBA00022984"/>
    </source>
</evidence>
<dbReference type="InterPro" id="IPR036615">
    <property type="entry name" value="Mur_ligase_C_dom_sf"/>
</dbReference>
<dbReference type="PANTHER" id="PTHR43024:SF1">
    <property type="entry name" value="UDP-N-ACETYLMURAMOYL-TRIPEPTIDE--D-ALANYL-D-ALANINE LIGASE"/>
    <property type="match status" value="1"/>
</dbReference>
<dbReference type="Pfam" id="PF02875">
    <property type="entry name" value="Mur_ligase_C"/>
    <property type="match status" value="1"/>
</dbReference>
<dbReference type="InterPro" id="IPR035911">
    <property type="entry name" value="MurE/MurF_N"/>
</dbReference>
<protein>
    <submittedName>
        <fullName evidence="15">D-alanyl-D-alanine carboxypeptidase dacB</fullName>
        <ecNumber evidence="15">3.4.16.4</ecNumber>
    </submittedName>
</protein>
<reference evidence="15 16" key="1">
    <citation type="submission" date="2015-09" db="EMBL/GenBank/DDBJ databases">
        <authorList>
            <consortium name="Pathogen Informatics"/>
        </authorList>
    </citation>
    <scope>NUCLEOTIDE SEQUENCE [LARGE SCALE GENOMIC DNA]</scope>
    <source>
        <strain evidence="15 16">2789STDY5834928</strain>
    </source>
</reference>
<dbReference type="GO" id="GO:0009252">
    <property type="term" value="P:peptidoglycan biosynthetic process"/>
    <property type="evidence" value="ECO:0007669"/>
    <property type="project" value="UniProtKB-KW"/>
</dbReference>
<dbReference type="SUPFAM" id="SSF53244">
    <property type="entry name" value="MurD-like peptide ligases, peptide-binding domain"/>
    <property type="match status" value="1"/>
</dbReference>
<dbReference type="Pfam" id="PF08245">
    <property type="entry name" value="Mur_ligase_M"/>
    <property type="match status" value="1"/>
</dbReference>
<comment type="similarity">
    <text evidence="1 11">Belongs to the peptidase S11 family.</text>
</comment>